<name>A0A1G8VT89_9FLAO</name>
<dbReference type="EMBL" id="FNEZ01000002">
    <property type="protein sequence ID" value="SDJ69073.1"/>
    <property type="molecule type" value="Genomic_DNA"/>
</dbReference>
<protein>
    <recommendedName>
        <fullName evidence="4">DUF4595 domain-containing protein</fullName>
    </recommendedName>
</protein>
<keyword evidence="3" id="KW-1185">Reference proteome</keyword>
<dbReference type="OrthoDB" id="1444189at2"/>
<keyword evidence="1" id="KW-0732">Signal</keyword>
<accession>A0A1G8VT89</accession>
<dbReference type="Proteomes" id="UP000199580">
    <property type="component" value="Unassembled WGS sequence"/>
</dbReference>
<evidence type="ECO:0000256" key="1">
    <source>
        <dbReference type="SAM" id="SignalP"/>
    </source>
</evidence>
<feature type="chain" id="PRO_5011449846" description="DUF4595 domain-containing protein" evidence="1">
    <location>
        <begin position="19"/>
        <end position="250"/>
    </location>
</feature>
<dbReference type="RefSeq" id="WP_091393355.1">
    <property type="nucleotide sequence ID" value="NZ_BKAI01000003.1"/>
</dbReference>
<proteinExistence type="predicted"/>
<reference evidence="2 3" key="1">
    <citation type="submission" date="2016-10" db="EMBL/GenBank/DDBJ databases">
        <authorList>
            <person name="de Groot N.N."/>
        </authorList>
    </citation>
    <scope>NUCLEOTIDE SEQUENCE [LARGE SCALE GENOMIC DNA]</scope>
    <source>
        <strain evidence="2 3">CGMCC 1.10076</strain>
    </source>
</reference>
<dbReference type="PROSITE" id="PS51257">
    <property type="entry name" value="PROKAR_LIPOPROTEIN"/>
    <property type="match status" value="1"/>
</dbReference>
<dbReference type="STRING" id="1128970.SAMN04487935_1505"/>
<evidence type="ECO:0000313" key="2">
    <source>
        <dbReference type="EMBL" id="SDJ69073.1"/>
    </source>
</evidence>
<dbReference type="AlphaFoldDB" id="A0A1G8VT89"/>
<organism evidence="2 3">
    <name type="scientific">Flavobacterium noncentrifugens</name>
    <dbReference type="NCBI Taxonomy" id="1128970"/>
    <lineage>
        <taxon>Bacteria</taxon>
        <taxon>Pseudomonadati</taxon>
        <taxon>Bacteroidota</taxon>
        <taxon>Flavobacteriia</taxon>
        <taxon>Flavobacteriales</taxon>
        <taxon>Flavobacteriaceae</taxon>
        <taxon>Flavobacterium</taxon>
    </lineage>
</organism>
<feature type="signal peptide" evidence="1">
    <location>
        <begin position="1"/>
        <end position="18"/>
    </location>
</feature>
<gene>
    <name evidence="2" type="ORF">SAMN04487935_1505</name>
</gene>
<evidence type="ECO:0000313" key="3">
    <source>
        <dbReference type="Proteomes" id="UP000199580"/>
    </source>
</evidence>
<evidence type="ECO:0008006" key="4">
    <source>
        <dbReference type="Google" id="ProtNLM"/>
    </source>
</evidence>
<sequence length="250" mass="27913">MKKLFFILAIAFSVLSCSDDDNNTQEPQKVKLVQTITYNGDAYGSVEYDAGKKVRNMTFLSDGSYVFTYDGEQIATLLFTSNSEFNPIAPKLFTFSYDGNGKINKVVVDNLQKNVVYTAGDNSYYITDVGTNLKYRLYLDSDDDITKATFYNNNQVTIEQTFTHESGKGCMLNANRISTALAIAYPQNDTGLAAFLSKKAIKTNKYMETQMNTMSTSAYANVFDADGFIVSGTEVLFGENQVTEYQYTQL</sequence>